<keyword evidence="3" id="KW-0010">Activator</keyword>
<evidence type="ECO:0000256" key="2">
    <source>
        <dbReference type="ARBA" id="ARBA00023125"/>
    </source>
</evidence>
<evidence type="ECO:0000256" key="1">
    <source>
        <dbReference type="ARBA" id="ARBA00023015"/>
    </source>
</evidence>
<dbReference type="SUPFAM" id="SSF46689">
    <property type="entry name" value="Homeodomain-like"/>
    <property type="match status" value="2"/>
</dbReference>
<keyword evidence="2" id="KW-0238">DNA-binding</keyword>
<dbReference type="InterPro" id="IPR018062">
    <property type="entry name" value="HTH_AraC-typ_CS"/>
</dbReference>
<dbReference type="InterPro" id="IPR050204">
    <property type="entry name" value="AraC_XylS_family_regulators"/>
</dbReference>
<dbReference type="GO" id="GO:0003700">
    <property type="term" value="F:DNA-binding transcription factor activity"/>
    <property type="evidence" value="ECO:0007669"/>
    <property type="project" value="InterPro"/>
</dbReference>
<name>A0A455SKA9_9CHLR</name>
<sequence>MSELSRQDETPAPPAGLLLAGHFVEKRGYYARRRAGTRDWLLFYTRAGEGRFRLDNQTWKSGEHGVVLLAPGVPHDYAAVNDSVPWDFYWSHFWPRPHWIPWLRLLPQVRPGFVMLSLAGTAPRQRLQGAWERVLLESRLPGAYQEELALNALEEVILLIVQSNAKDAGRTLDPRIELVLQHCMQQLSNPPSIARLAELVALSPSRLAHLFKAQTGDSLAATLLKLRLHHAARLLEFTGLQIREVARQTGFQSPFHFSHQFKLYYGLSPTLYRKRHTRS</sequence>
<gene>
    <name evidence="6" type="ORF">KTC_21500</name>
</gene>
<dbReference type="GO" id="GO:0043565">
    <property type="term" value="F:sequence-specific DNA binding"/>
    <property type="evidence" value="ECO:0007669"/>
    <property type="project" value="InterPro"/>
</dbReference>
<dbReference type="InterPro" id="IPR037923">
    <property type="entry name" value="HTH-like"/>
</dbReference>
<dbReference type="AlphaFoldDB" id="A0A455SKA9"/>
<accession>A0A455SKA9</accession>
<dbReference type="PANTHER" id="PTHR46796">
    <property type="entry name" value="HTH-TYPE TRANSCRIPTIONAL ACTIVATOR RHAS-RELATED"/>
    <property type="match status" value="1"/>
</dbReference>
<dbReference type="PROSITE" id="PS00041">
    <property type="entry name" value="HTH_ARAC_FAMILY_1"/>
    <property type="match status" value="1"/>
</dbReference>
<dbReference type="SMART" id="SM00342">
    <property type="entry name" value="HTH_ARAC"/>
    <property type="match status" value="1"/>
</dbReference>
<feature type="domain" description="HTH araC/xylS-type" evidence="5">
    <location>
        <begin position="177"/>
        <end position="275"/>
    </location>
</feature>
<dbReference type="InterPro" id="IPR003313">
    <property type="entry name" value="AraC-bd"/>
</dbReference>
<dbReference type="Gene3D" id="1.10.10.60">
    <property type="entry name" value="Homeodomain-like"/>
    <property type="match status" value="2"/>
</dbReference>
<dbReference type="InterPro" id="IPR018060">
    <property type="entry name" value="HTH_AraC"/>
</dbReference>
<protein>
    <submittedName>
        <fullName evidence="6">AraC family transcriptional regulator</fullName>
    </submittedName>
</protein>
<evidence type="ECO:0000256" key="3">
    <source>
        <dbReference type="ARBA" id="ARBA00023159"/>
    </source>
</evidence>
<evidence type="ECO:0000256" key="4">
    <source>
        <dbReference type="ARBA" id="ARBA00023163"/>
    </source>
</evidence>
<organism evidence="6">
    <name type="scientific">Thermosporothrix sp. COM3</name>
    <dbReference type="NCBI Taxonomy" id="2490863"/>
    <lineage>
        <taxon>Bacteria</taxon>
        <taxon>Bacillati</taxon>
        <taxon>Chloroflexota</taxon>
        <taxon>Ktedonobacteria</taxon>
        <taxon>Ktedonobacterales</taxon>
        <taxon>Thermosporotrichaceae</taxon>
        <taxon>Thermosporothrix</taxon>
    </lineage>
</organism>
<dbReference type="Gene3D" id="2.60.120.280">
    <property type="entry name" value="Regulatory protein AraC"/>
    <property type="match status" value="1"/>
</dbReference>
<keyword evidence="4" id="KW-0804">Transcription</keyword>
<evidence type="ECO:0000313" key="6">
    <source>
        <dbReference type="EMBL" id="BBH87399.1"/>
    </source>
</evidence>
<dbReference type="EMBL" id="AP019376">
    <property type="protein sequence ID" value="BBH87399.1"/>
    <property type="molecule type" value="Genomic_DNA"/>
</dbReference>
<dbReference type="PROSITE" id="PS01124">
    <property type="entry name" value="HTH_ARAC_FAMILY_2"/>
    <property type="match status" value="1"/>
</dbReference>
<dbReference type="SUPFAM" id="SSF51215">
    <property type="entry name" value="Regulatory protein AraC"/>
    <property type="match status" value="1"/>
</dbReference>
<dbReference type="InterPro" id="IPR009057">
    <property type="entry name" value="Homeodomain-like_sf"/>
</dbReference>
<reference evidence="6" key="1">
    <citation type="submission" date="2018-12" db="EMBL/GenBank/DDBJ databases">
        <title>Novel natural products biosynthetic potential of the class Ktedonobacteria.</title>
        <authorList>
            <person name="Zheng Y."/>
            <person name="Saitou A."/>
            <person name="Wang C.M."/>
            <person name="Toyoda A."/>
            <person name="Minakuchi Y."/>
            <person name="Sekiguchi Y."/>
            <person name="Ueda K."/>
            <person name="Takano H."/>
            <person name="Sakai Y."/>
            <person name="Yokota A."/>
            <person name="Yabe S."/>
        </authorList>
    </citation>
    <scope>NUCLEOTIDE SEQUENCE</scope>
    <source>
        <strain evidence="6">COM3</strain>
    </source>
</reference>
<dbReference type="PRINTS" id="PR00032">
    <property type="entry name" value="HTHARAC"/>
</dbReference>
<evidence type="ECO:0000259" key="5">
    <source>
        <dbReference type="PROSITE" id="PS01124"/>
    </source>
</evidence>
<keyword evidence="1" id="KW-0805">Transcription regulation</keyword>
<proteinExistence type="predicted"/>
<dbReference type="Pfam" id="PF02311">
    <property type="entry name" value="AraC_binding"/>
    <property type="match status" value="1"/>
</dbReference>
<dbReference type="InterPro" id="IPR020449">
    <property type="entry name" value="Tscrpt_reg_AraC-type_HTH"/>
</dbReference>
<dbReference type="Pfam" id="PF12833">
    <property type="entry name" value="HTH_18"/>
    <property type="match status" value="1"/>
</dbReference>